<comment type="cofactor">
    <cofactor evidence="9">
        <name>cob(II)alamin</name>
        <dbReference type="ChEBI" id="CHEBI:16304"/>
    </cofactor>
</comment>
<dbReference type="GO" id="GO:0051539">
    <property type="term" value="F:4 iron, 4 sulfur cluster binding"/>
    <property type="evidence" value="ECO:0007669"/>
    <property type="project" value="UniProtKB-KW"/>
</dbReference>
<reference evidence="11 12" key="1">
    <citation type="submission" date="2018-06" db="EMBL/GenBank/DDBJ databases">
        <title>Pedobacter endophyticus sp. nov., an endophytic bacterium isolated from a leaf of Triticum aestivum.</title>
        <authorList>
            <person name="Zhang L."/>
        </authorList>
    </citation>
    <scope>NUCLEOTIDE SEQUENCE [LARGE SCALE GENOMIC DNA]</scope>
    <source>
        <strain evidence="11 12">CM134L-2</strain>
    </source>
</reference>
<feature type="binding site" evidence="9">
    <location>
        <position position="154"/>
    </location>
    <ligand>
        <name>cob(II)alamin</name>
        <dbReference type="ChEBI" id="CHEBI:16304"/>
    </ligand>
</feature>
<dbReference type="GO" id="GO:0005737">
    <property type="term" value="C:cytoplasm"/>
    <property type="evidence" value="ECO:0007669"/>
    <property type="project" value="UniProtKB-SubCell"/>
</dbReference>
<dbReference type="PANTHER" id="PTHR30002">
    <property type="entry name" value="EPOXYQUEUOSINE REDUCTASE"/>
    <property type="match status" value="1"/>
</dbReference>
<feature type="binding site" evidence="9">
    <location>
        <position position="248"/>
    </location>
    <ligand>
        <name>[4Fe-4S] cluster</name>
        <dbReference type="ChEBI" id="CHEBI:49883"/>
        <label>1</label>
    </ligand>
</feature>
<feature type="binding site" evidence="9">
    <location>
        <position position="216"/>
    </location>
    <ligand>
        <name>cob(II)alamin</name>
        <dbReference type="ChEBI" id="CHEBI:16304"/>
    </ligand>
</feature>
<dbReference type="PANTHER" id="PTHR30002:SF4">
    <property type="entry name" value="EPOXYQUEUOSINE REDUCTASE"/>
    <property type="match status" value="1"/>
</dbReference>
<evidence type="ECO:0000256" key="6">
    <source>
        <dbReference type="ARBA" id="ARBA00023002"/>
    </source>
</evidence>
<feature type="binding site" evidence="9">
    <location>
        <position position="133"/>
    </location>
    <ligand>
        <name>cob(II)alamin</name>
        <dbReference type="ChEBI" id="CHEBI:16304"/>
    </ligand>
</feature>
<feature type="binding site" evidence="9">
    <location>
        <position position="214"/>
    </location>
    <ligand>
        <name>[4Fe-4S] cluster</name>
        <dbReference type="ChEBI" id="CHEBI:49883"/>
        <label>2</label>
    </ligand>
</feature>
<keyword evidence="3 9" id="KW-0819">tRNA processing</keyword>
<evidence type="ECO:0000256" key="4">
    <source>
        <dbReference type="ARBA" id="ARBA00022723"/>
    </source>
</evidence>
<comment type="subunit">
    <text evidence="9">Monomer.</text>
</comment>
<evidence type="ECO:0000256" key="2">
    <source>
        <dbReference type="ARBA" id="ARBA00022490"/>
    </source>
</evidence>
<feature type="active site" description="Proton donor" evidence="9">
    <location>
        <position position="133"/>
    </location>
</feature>
<comment type="caution">
    <text evidence="11">The sequence shown here is derived from an EMBL/GenBank/DDBJ whole genome shotgun (WGS) entry which is preliminary data.</text>
</comment>
<dbReference type="Proteomes" id="UP000284120">
    <property type="component" value="Unassembled WGS sequence"/>
</dbReference>
<comment type="cofactor">
    <cofactor evidence="9">
        <name>[4Fe-4S] cluster</name>
        <dbReference type="ChEBI" id="CHEBI:49883"/>
    </cofactor>
    <text evidence="9">Binds 2 [4Fe-4S] clusters per monomer.</text>
</comment>
<dbReference type="HAMAP" id="MF_00916">
    <property type="entry name" value="QueG"/>
    <property type="match status" value="1"/>
</dbReference>
<dbReference type="InterPro" id="IPR013542">
    <property type="entry name" value="QueG_DUF1730"/>
</dbReference>
<evidence type="ECO:0000256" key="9">
    <source>
        <dbReference type="HAMAP-Rule" id="MF_00916"/>
    </source>
</evidence>
<comment type="catalytic activity">
    <reaction evidence="9">
        <text>epoxyqueuosine(34) in tRNA + AH2 = queuosine(34) in tRNA + A + H2O</text>
        <dbReference type="Rhea" id="RHEA:32159"/>
        <dbReference type="Rhea" id="RHEA-COMP:18571"/>
        <dbReference type="Rhea" id="RHEA-COMP:18582"/>
        <dbReference type="ChEBI" id="CHEBI:13193"/>
        <dbReference type="ChEBI" id="CHEBI:15377"/>
        <dbReference type="ChEBI" id="CHEBI:17499"/>
        <dbReference type="ChEBI" id="CHEBI:194431"/>
        <dbReference type="ChEBI" id="CHEBI:194443"/>
        <dbReference type="EC" id="1.17.99.6"/>
    </reaction>
</comment>
<dbReference type="NCBIfam" id="TIGR00276">
    <property type="entry name" value="tRNA epoxyqueuosine(34) reductase QueG"/>
    <property type="match status" value="1"/>
</dbReference>
<dbReference type="OrthoDB" id="9784571at2"/>
<feature type="domain" description="4Fe-4S ferredoxin-type" evidence="10">
    <location>
        <begin position="179"/>
        <end position="208"/>
    </location>
</feature>
<evidence type="ECO:0000256" key="1">
    <source>
        <dbReference type="ARBA" id="ARBA00022485"/>
    </source>
</evidence>
<evidence type="ECO:0000256" key="8">
    <source>
        <dbReference type="ARBA" id="ARBA00023014"/>
    </source>
</evidence>
<keyword evidence="9" id="KW-0846">Cobalamin</keyword>
<feature type="binding site" evidence="9">
    <location>
        <position position="194"/>
    </location>
    <ligand>
        <name>[4Fe-4S] cluster</name>
        <dbReference type="ChEBI" id="CHEBI:49883"/>
        <label>1</label>
    </ligand>
</feature>
<feature type="binding site" evidence="9">
    <location>
        <position position="223"/>
    </location>
    <ligand>
        <name>tRNA</name>
        <dbReference type="ChEBI" id="CHEBI:17843"/>
    </ligand>
</feature>
<keyword evidence="9" id="KW-0170">Cobalt</keyword>
<dbReference type="GO" id="GO:0008616">
    <property type="term" value="P:tRNA queuosine(34) biosynthetic process"/>
    <property type="evidence" value="ECO:0007669"/>
    <property type="project" value="UniProtKB-UniRule"/>
</dbReference>
<dbReference type="Pfam" id="PF13484">
    <property type="entry name" value="Fer4_16"/>
    <property type="match status" value="1"/>
</dbReference>
<feature type="binding site" evidence="9">
    <location>
        <position position="244"/>
    </location>
    <ligand>
        <name>[4Fe-4S] cluster</name>
        <dbReference type="ChEBI" id="CHEBI:49883"/>
        <label>2</label>
    </ligand>
</feature>
<evidence type="ECO:0000256" key="5">
    <source>
        <dbReference type="ARBA" id="ARBA00022785"/>
    </source>
</evidence>
<keyword evidence="5 9" id="KW-0671">Queuosine biosynthesis</keyword>
<keyword evidence="1 9" id="KW-0004">4Fe-4S</keyword>
<comment type="caution">
    <text evidence="9">Lacks conserved residue(s) required for the propagation of feature annotation.</text>
</comment>
<dbReference type="PROSITE" id="PS51379">
    <property type="entry name" value="4FE4S_FER_2"/>
    <property type="match status" value="1"/>
</dbReference>
<keyword evidence="6 9" id="KW-0560">Oxidoreductase</keyword>
<name>A0A3S3PDH4_9SPHI</name>
<feature type="binding site" evidence="9">
    <location>
        <position position="61"/>
    </location>
    <ligand>
        <name>cob(II)alamin</name>
        <dbReference type="ChEBI" id="CHEBI:16304"/>
    </ligand>
</feature>
<dbReference type="GO" id="GO:0031419">
    <property type="term" value="F:cobalamin binding"/>
    <property type="evidence" value="ECO:0007669"/>
    <property type="project" value="UniProtKB-KW"/>
</dbReference>
<dbReference type="SUPFAM" id="SSF46548">
    <property type="entry name" value="alpha-helical ferredoxin"/>
    <property type="match status" value="1"/>
</dbReference>
<keyword evidence="12" id="KW-1185">Reference proteome</keyword>
<sequence>MFNQASKYSHMIKQEAQRLGFMSCGIAKAEFLEEEAPRLENWLKNNHHGEMGYMENYFDKRLDPRLLVEGAKSIVSLTLNYYSEEKQRDEHAPKISKYAYGMDYHAVIKEKLQELMHFIRENIGEVDGRCFVDSAPVMDKAWAQKAGLGWRGKNSNLISKQAGSFFFLAELIIDLDLDYDNPFPTDHCGSCTRCIDACPTNAIVAPYKVDGSKCISYLTIELKNEIPTEFKGKMDNWMFGCDVCQDVCPWNRFATVHNEENFKPKEELLGLSKSELLDMTDEVFKKVFKNSPVKRTKFTGLKRNIDFLKQS</sequence>
<gene>
    <name evidence="9 11" type="primary">queG</name>
    <name evidence="11" type="ORF">DPV69_03380</name>
</gene>
<dbReference type="InterPro" id="IPR004453">
    <property type="entry name" value="QueG"/>
</dbReference>
<dbReference type="RefSeq" id="WP_113645890.1">
    <property type="nucleotide sequence ID" value="NZ_QMHN01000001.1"/>
</dbReference>
<dbReference type="Pfam" id="PF08331">
    <property type="entry name" value="QueG_DUF1730"/>
    <property type="match status" value="1"/>
</dbReference>
<comment type="similarity">
    <text evidence="9">Belongs to the QueG family.</text>
</comment>
<dbReference type="Gene3D" id="3.30.70.20">
    <property type="match status" value="1"/>
</dbReference>
<feature type="binding site" evidence="9">
    <location>
        <position position="168"/>
    </location>
    <ligand>
        <name>cob(II)alamin</name>
        <dbReference type="ChEBI" id="CHEBI:16304"/>
    </ligand>
</feature>
<feature type="binding site" evidence="9">
    <location>
        <position position="241"/>
    </location>
    <ligand>
        <name>[4Fe-4S] cluster</name>
        <dbReference type="ChEBI" id="CHEBI:49883"/>
        <label>2</label>
    </ligand>
</feature>
<dbReference type="InterPro" id="IPR017900">
    <property type="entry name" value="4Fe4S_Fe_S_CS"/>
</dbReference>
<dbReference type="FunFam" id="3.30.70.20:FF:000037">
    <property type="entry name" value="Epoxyqueuosine reductase"/>
    <property type="match status" value="1"/>
</dbReference>
<comment type="function">
    <text evidence="9">Catalyzes the conversion of epoxyqueuosine (oQ) to queuosine (Q), which is a hypermodified base found in the wobble positions of tRNA(Asp), tRNA(Asn), tRNA(His) and tRNA(Tyr).</text>
</comment>
<dbReference type="EMBL" id="SAYW01000001">
    <property type="protein sequence ID" value="RWU10395.1"/>
    <property type="molecule type" value="Genomic_DNA"/>
</dbReference>
<dbReference type="EC" id="1.17.99.6" evidence="9"/>
<dbReference type="GO" id="GO:0052693">
    <property type="term" value="F:epoxyqueuosine reductase activity"/>
    <property type="evidence" value="ECO:0007669"/>
    <property type="project" value="UniProtKB-UniRule"/>
</dbReference>
<feature type="binding site" evidence="9">
    <location>
        <begin position="241"/>
        <end position="242"/>
    </location>
    <ligand>
        <name>cob(II)alamin</name>
        <dbReference type="ChEBI" id="CHEBI:16304"/>
    </ligand>
</feature>
<comment type="subcellular location">
    <subcellularLocation>
        <location evidence="9">Cytoplasm</location>
    </subcellularLocation>
</comment>
<feature type="binding site" evidence="9">
    <location>
        <position position="188"/>
    </location>
    <ligand>
        <name>[4Fe-4S] cluster</name>
        <dbReference type="ChEBI" id="CHEBI:49883"/>
        <label>1</label>
    </ligand>
</feature>
<evidence type="ECO:0000256" key="7">
    <source>
        <dbReference type="ARBA" id="ARBA00023004"/>
    </source>
</evidence>
<dbReference type="AlphaFoldDB" id="A0A3S3PDH4"/>
<protein>
    <recommendedName>
        <fullName evidence="9">Epoxyqueuosine reductase</fullName>
        <ecNumber evidence="9">1.17.99.6</ecNumber>
    </recommendedName>
    <alternativeName>
        <fullName evidence="9">Queuosine biosynthesis protein QueG</fullName>
    </alternativeName>
</protein>
<feature type="binding site" evidence="9">
    <location>
        <position position="198"/>
    </location>
    <ligand>
        <name>[4Fe-4S] cluster</name>
        <dbReference type="ChEBI" id="CHEBI:49883"/>
        <label>2</label>
    </ligand>
</feature>
<keyword evidence="4 9" id="KW-0479">Metal-binding</keyword>
<evidence type="ECO:0000259" key="10">
    <source>
        <dbReference type="PROSITE" id="PS51379"/>
    </source>
</evidence>
<accession>A0A3S3PDH4</accession>
<feature type="binding site" evidence="9">
    <location>
        <position position="157"/>
    </location>
    <ligand>
        <name>cob(II)alamin</name>
        <dbReference type="ChEBI" id="CHEBI:16304"/>
    </ligand>
</feature>
<keyword evidence="2 9" id="KW-0963">Cytoplasm</keyword>
<evidence type="ECO:0000256" key="3">
    <source>
        <dbReference type="ARBA" id="ARBA00022694"/>
    </source>
</evidence>
<dbReference type="InterPro" id="IPR017896">
    <property type="entry name" value="4Fe4S_Fe-S-bd"/>
</dbReference>
<dbReference type="UniPathway" id="UPA00392"/>
<organism evidence="11 12">
    <name type="scientific">Pedobacter chitinilyticus</name>
    <dbReference type="NCBI Taxonomy" id="2233776"/>
    <lineage>
        <taxon>Bacteria</taxon>
        <taxon>Pseudomonadati</taxon>
        <taxon>Bacteroidota</taxon>
        <taxon>Sphingobacteriia</taxon>
        <taxon>Sphingobacteriales</taxon>
        <taxon>Sphingobacteriaceae</taxon>
        <taxon>Pedobacter</taxon>
    </lineage>
</organism>
<dbReference type="GO" id="GO:0046872">
    <property type="term" value="F:metal ion binding"/>
    <property type="evidence" value="ECO:0007669"/>
    <property type="project" value="UniProtKB-KW"/>
</dbReference>
<dbReference type="PROSITE" id="PS00198">
    <property type="entry name" value="4FE4S_FER_1"/>
    <property type="match status" value="1"/>
</dbReference>
<comment type="pathway">
    <text evidence="9">tRNA modification; tRNA-queuosine biosynthesis.</text>
</comment>
<proteinExistence type="inferred from homology"/>
<keyword evidence="8 9" id="KW-0411">Iron-sulfur</keyword>
<evidence type="ECO:0000313" key="11">
    <source>
        <dbReference type="EMBL" id="RWU10395.1"/>
    </source>
</evidence>
<evidence type="ECO:0000313" key="12">
    <source>
        <dbReference type="Proteomes" id="UP000284120"/>
    </source>
</evidence>
<feature type="binding site" evidence="9">
    <location>
        <position position="191"/>
    </location>
    <ligand>
        <name>[4Fe-4S] cluster</name>
        <dbReference type="ChEBI" id="CHEBI:49883"/>
        <label>1</label>
    </ligand>
</feature>
<keyword evidence="7 9" id="KW-0408">Iron</keyword>